<proteinExistence type="predicted"/>
<sequence length="152" mass="16671">MTKIRKFASVEQALSYILKELDGDEIQQATSKSVDYFRKCSDEDSREQINQKDAIQLDIVSARKGHGFPLLNAHTALVENAVKSKNDVENIASTLIGIGGRLGDLMDEAKKAIDPNSEGGSTITRLEKEKIDKAIKEVEANIVNLKLSVGID</sequence>
<protein>
    <submittedName>
        <fullName evidence="1">Uncharacterized protein</fullName>
    </submittedName>
</protein>
<name>A0A382V788_9ZZZZ</name>
<accession>A0A382V788</accession>
<evidence type="ECO:0000313" key="1">
    <source>
        <dbReference type="EMBL" id="SVD42359.1"/>
    </source>
</evidence>
<dbReference type="AlphaFoldDB" id="A0A382V788"/>
<reference evidence="1" key="1">
    <citation type="submission" date="2018-05" db="EMBL/GenBank/DDBJ databases">
        <authorList>
            <person name="Lanie J.A."/>
            <person name="Ng W.-L."/>
            <person name="Kazmierczak K.M."/>
            <person name="Andrzejewski T.M."/>
            <person name="Davidsen T.M."/>
            <person name="Wayne K.J."/>
            <person name="Tettelin H."/>
            <person name="Glass J.I."/>
            <person name="Rusch D."/>
            <person name="Podicherti R."/>
            <person name="Tsui H.-C.T."/>
            <person name="Winkler M.E."/>
        </authorList>
    </citation>
    <scope>NUCLEOTIDE SEQUENCE</scope>
</reference>
<organism evidence="1">
    <name type="scientific">marine metagenome</name>
    <dbReference type="NCBI Taxonomy" id="408172"/>
    <lineage>
        <taxon>unclassified sequences</taxon>
        <taxon>metagenomes</taxon>
        <taxon>ecological metagenomes</taxon>
    </lineage>
</organism>
<gene>
    <name evidence="1" type="ORF">METZ01_LOCUS395213</name>
</gene>
<dbReference type="EMBL" id="UINC01149720">
    <property type="protein sequence ID" value="SVD42359.1"/>
    <property type="molecule type" value="Genomic_DNA"/>
</dbReference>